<proteinExistence type="predicted"/>
<evidence type="ECO:0000313" key="1">
    <source>
        <dbReference type="EMBL" id="CAB4276092.1"/>
    </source>
</evidence>
<reference evidence="1 2" key="1">
    <citation type="submission" date="2020-05" db="EMBL/GenBank/DDBJ databases">
        <authorList>
            <person name="Campoy J."/>
            <person name="Schneeberger K."/>
            <person name="Spophaly S."/>
        </authorList>
    </citation>
    <scope>NUCLEOTIDE SEQUENCE [LARGE SCALE GENOMIC DNA]</scope>
    <source>
        <strain evidence="1">PruArmRojPasFocal</strain>
    </source>
</reference>
<sequence length="75" mass="8636">MDVVRWRHAPEGGWRRMVEILRREAGGLGGSGLKVVPTTEYQKSEYRVGNRREGRYATQQTKQQPTLYVCRNDGV</sequence>
<name>A0A6J5UJG8_PRUAR</name>
<accession>A0A6J5UJG8</accession>
<evidence type="ECO:0000313" key="2">
    <source>
        <dbReference type="Proteomes" id="UP000507222"/>
    </source>
</evidence>
<protein>
    <submittedName>
        <fullName evidence="1">Uncharacterized protein</fullName>
    </submittedName>
</protein>
<organism evidence="1 2">
    <name type="scientific">Prunus armeniaca</name>
    <name type="common">Apricot</name>
    <name type="synonym">Armeniaca vulgaris</name>
    <dbReference type="NCBI Taxonomy" id="36596"/>
    <lineage>
        <taxon>Eukaryota</taxon>
        <taxon>Viridiplantae</taxon>
        <taxon>Streptophyta</taxon>
        <taxon>Embryophyta</taxon>
        <taxon>Tracheophyta</taxon>
        <taxon>Spermatophyta</taxon>
        <taxon>Magnoliopsida</taxon>
        <taxon>eudicotyledons</taxon>
        <taxon>Gunneridae</taxon>
        <taxon>Pentapetalae</taxon>
        <taxon>rosids</taxon>
        <taxon>fabids</taxon>
        <taxon>Rosales</taxon>
        <taxon>Rosaceae</taxon>
        <taxon>Amygdaloideae</taxon>
        <taxon>Amygdaleae</taxon>
        <taxon>Prunus</taxon>
    </lineage>
</organism>
<gene>
    <name evidence="1" type="ORF">CURHAP_LOCUS25097</name>
</gene>
<dbReference type="Proteomes" id="UP000507222">
    <property type="component" value="Unassembled WGS sequence"/>
</dbReference>
<dbReference type="AlphaFoldDB" id="A0A6J5UJG8"/>
<dbReference type="EMBL" id="CAEKDK010000004">
    <property type="protein sequence ID" value="CAB4276092.1"/>
    <property type="molecule type" value="Genomic_DNA"/>
</dbReference>